<reference evidence="2 3" key="1">
    <citation type="submission" date="2020-04" db="EMBL/GenBank/DDBJ databases">
        <title>Perkinsus olseni comparative genomics.</title>
        <authorList>
            <person name="Bogema D.R."/>
        </authorList>
    </citation>
    <scope>NUCLEOTIDE SEQUENCE [LARGE SCALE GENOMIC DNA]</scope>
    <source>
        <strain evidence="2">ATCC PRA-179</strain>
    </source>
</reference>
<feature type="compositionally biased region" description="Polar residues" evidence="1">
    <location>
        <begin position="653"/>
        <end position="662"/>
    </location>
</feature>
<feature type="region of interest" description="Disordered" evidence="1">
    <location>
        <begin position="533"/>
        <end position="588"/>
    </location>
</feature>
<dbReference type="EMBL" id="JABAHT010000048">
    <property type="protein sequence ID" value="KAF4667815.1"/>
    <property type="molecule type" value="Genomic_DNA"/>
</dbReference>
<dbReference type="OrthoDB" id="10390564at2759"/>
<feature type="compositionally biased region" description="Basic and acidic residues" evidence="1">
    <location>
        <begin position="449"/>
        <end position="461"/>
    </location>
</feature>
<feature type="compositionally biased region" description="Polar residues" evidence="1">
    <location>
        <begin position="540"/>
        <end position="561"/>
    </location>
</feature>
<organism evidence="2 3">
    <name type="scientific">Perkinsus olseni</name>
    <name type="common">Perkinsus atlanticus</name>
    <dbReference type="NCBI Taxonomy" id="32597"/>
    <lineage>
        <taxon>Eukaryota</taxon>
        <taxon>Sar</taxon>
        <taxon>Alveolata</taxon>
        <taxon>Perkinsozoa</taxon>
        <taxon>Perkinsea</taxon>
        <taxon>Perkinsida</taxon>
        <taxon>Perkinsidae</taxon>
        <taxon>Perkinsus</taxon>
    </lineage>
</organism>
<feature type="region of interest" description="Disordered" evidence="1">
    <location>
        <begin position="642"/>
        <end position="669"/>
    </location>
</feature>
<evidence type="ECO:0000313" key="2">
    <source>
        <dbReference type="EMBL" id="KAF4667815.1"/>
    </source>
</evidence>
<accession>A0A7J6M8J2</accession>
<dbReference type="AlphaFoldDB" id="A0A7J6M8J2"/>
<evidence type="ECO:0000313" key="3">
    <source>
        <dbReference type="Proteomes" id="UP000570595"/>
    </source>
</evidence>
<gene>
    <name evidence="2" type="ORF">FOZ61_007708</name>
</gene>
<comment type="caution">
    <text evidence="2">The sequence shown here is derived from an EMBL/GenBank/DDBJ whole genome shotgun (WGS) entry which is preliminary data.</text>
</comment>
<dbReference type="Proteomes" id="UP000570595">
    <property type="component" value="Unassembled WGS sequence"/>
</dbReference>
<sequence length="669" mass="72029">MADLNDRPLSGICLVSLPTKTLTDRPSSRQAPGELEFIVLVVMTHFLGFPSLECPRCGKPVTGELLPSGAYVKHLPNSRSATPSIAPSAASVTPALSRTPSLEPNERPVVSNTLLLPKAAPPHPSTRLPVVIVPNSLGVKSRVVSMRRCSLRPLIPRDPLGAPMPFRKGFIKGFSMTSAVCSHCDAVNGWYLQRLRGREGDTPRFDRWGTVLPASSAPPFKARKNNEPEQFSRFGSFPLYTEEILNPPSGRTTRERLETDRPEGYWTSYFTGEEPPVEIIDKTAFAWGRDERVGAQDRRRNAAKVAERARKRLAEASATDKETYAGPAVIEVRPVPGMQSDGVALEAYHHYSREHTAEHAPSTANTARRRPSKGDAAPLRSNTLREEAFESSPGEDRTGGEESRGDDAGEGRRFSRQFSIPRMYMTSRGVVEAGHGSGRSSNRSSRRNSRCDSAEGSRKNSDALGLLPGSRKGSNASANRALPPIGESRNVAPLKGSERGWRPQPSEGPSTRATVADVVDAVLQRKALKSIPHVAAGGRRQSTGSPANKTLSGAINTSLPTDLTALAPPTSSRASHIMHSPPASRGSISAAGASRLIGQGIGSKLMGGGGQPRPSALDTILGPQMQERRRSLMMAAAAVLNEKGTSEGVRRWSTVSQNAEGEQQQQQQE</sequence>
<feature type="region of interest" description="Disordered" evidence="1">
    <location>
        <begin position="353"/>
        <end position="513"/>
    </location>
</feature>
<proteinExistence type="predicted"/>
<evidence type="ECO:0000256" key="1">
    <source>
        <dbReference type="SAM" id="MobiDB-lite"/>
    </source>
</evidence>
<feature type="compositionally biased region" description="Basic and acidic residues" evidence="1">
    <location>
        <begin position="383"/>
        <end position="413"/>
    </location>
</feature>
<protein>
    <submittedName>
        <fullName evidence="2">Uncharacterized protein</fullName>
    </submittedName>
</protein>
<name>A0A7J6M8J2_PEROL</name>